<keyword evidence="6" id="KW-0472">Membrane</keyword>
<comment type="caution">
    <text evidence="8">The sequence shown here is derived from an EMBL/GenBank/DDBJ whole genome shotgun (WGS) entry which is preliminary data.</text>
</comment>
<comment type="cofactor">
    <cofactor evidence="1">
        <name>FMN</name>
        <dbReference type="ChEBI" id="CHEBI:58210"/>
    </cofactor>
</comment>
<dbReference type="InterPro" id="IPR029479">
    <property type="entry name" value="Nitroreductase"/>
</dbReference>
<evidence type="ECO:0000256" key="4">
    <source>
        <dbReference type="ARBA" id="ARBA00022643"/>
    </source>
</evidence>
<keyword evidence="6" id="KW-1133">Transmembrane helix</keyword>
<keyword evidence="4" id="KW-0288">FMN</keyword>
<dbReference type="AlphaFoldDB" id="A0A232FB11"/>
<dbReference type="OrthoDB" id="41362at2759"/>
<dbReference type="GO" id="GO:0005886">
    <property type="term" value="C:plasma membrane"/>
    <property type="evidence" value="ECO:0007669"/>
    <property type="project" value="TreeGrafter"/>
</dbReference>
<reference evidence="8 9" key="1">
    <citation type="journal article" date="2017" name="Curr. Biol.">
        <title>The Evolution of Venom by Co-option of Single-Copy Genes.</title>
        <authorList>
            <person name="Martinson E.O."/>
            <person name="Mrinalini"/>
            <person name="Kelkar Y.D."/>
            <person name="Chang C.H."/>
            <person name="Werren J.H."/>
        </authorList>
    </citation>
    <scope>NUCLEOTIDE SEQUENCE [LARGE SCALE GENOMIC DNA]</scope>
    <source>
        <strain evidence="8 9">Alberta</strain>
        <tissue evidence="8">Whole body</tissue>
    </source>
</reference>
<dbReference type="CDD" id="cd02144">
    <property type="entry name" value="iodotyrosine_dehalogenase"/>
    <property type="match status" value="1"/>
</dbReference>
<accession>A0A232FB11</accession>
<comment type="similarity">
    <text evidence="2">Belongs to the nitroreductase family.</text>
</comment>
<feature type="transmembrane region" description="Helical" evidence="6">
    <location>
        <begin position="251"/>
        <end position="269"/>
    </location>
</feature>
<evidence type="ECO:0000313" key="8">
    <source>
        <dbReference type="EMBL" id="OXU27517.1"/>
    </source>
</evidence>
<evidence type="ECO:0000256" key="3">
    <source>
        <dbReference type="ARBA" id="ARBA00022630"/>
    </source>
</evidence>
<evidence type="ECO:0000256" key="1">
    <source>
        <dbReference type="ARBA" id="ARBA00001917"/>
    </source>
</evidence>
<evidence type="ECO:0000256" key="2">
    <source>
        <dbReference type="ARBA" id="ARBA00007118"/>
    </source>
</evidence>
<dbReference type="FunFam" id="3.40.109.10:FF:000004">
    <property type="entry name" value="Iodotyrosine deiodinase 1"/>
    <property type="match status" value="1"/>
</dbReference>
<name>A0A232FB11_9HYME</name>
<gene>
    <name evidence="8" type="ORF">TSAR_010881</name>
</gene>
<evidence type="ECO:0000256" key="5">
    <source>
        <dbReference type="ARBA" id="ARBA00023002"/>
    </source>
</evidence>
<dbReference type="SUPFAM" id="SSF55469">
    <property type="entry name" value="FMN-dependent nitroreductase-like"/>
    <property type="match status" value="1"/>
</dbReference>
<dbReference type="GO" id="GO:0006570">
    <property type="term" value="P:tyrosine metabolic process"/>
    <property type="evidence" value="ECO:0007669"/>
    <property type="project" value="TreeGrafter"/>
</dbReference>
<dbReference type="PANTHER" id="PTHR23026">
    <property type="entry name" value="NADPH NITROREDUCTASE"/>
    <property type="match status" value="1"/>
</dbReference>
<dbReference type="PANTHER" id="PTHR23026:SF90">
    <property type="entry name" value="IODOTYROSINE DEIODINASE 1"/>
    <property type="match status" value="1"/>
</dbReference>
<evidence type="ECO:0000256" key="6">
    <source>
        <dbReference type="SAM" id="Phobius"/>
    </source>
</evidence>
<dbReference type="STRING" id="543379.A0A232FB11"/>
<evidence type="ECO:0000259" key="7">
    <source>
        <dbReference type="Pfam" id="PF00881"/>
    </source>
</evidence>
<dbReference type="GO" id="GO:0140616">
    <property type="term" value="F:iodotyrosine deiodinase activity"/>
    <property type="evidence" value="ECO:0007669"/>
    <property type="project" value="UniProtKB-ARBA"/>
</dbReference>
<dbReference type="Gene3D" id="3.40.109.10">
    <property type="entry name" value="NADH Oxidase"/>
    <property type="match status" value="1"/>
</dbReference>
<dbReference type="GO" id="GO:0032553">
    <property type="term" value="F:ribonucleotide binding"/>
    <property type="evidence" value="ECO:0007669"/>
    <property type="project" value="UniProtKB-ARBA"/>
</dbReference>
<keyword evidence="3" id="KW-0285">Flavoprotein</keyword>
<dbReference type="Proteomes" id="UP000215335">
    <property type="component" value="Unassembled WGS sequence"/>
</dbReference>
<keyword evidence="9" id="KW-1185">Reference proteome</keyword>
<evidence type="ECO:0000313" key="9">
    <source>
        <dbReference type="Proteomes" id="UP000215335"/>
    </source>
</evidence>
<feature type="transmembrane region" description="Helical" evidence="6">
    <location>
        <begin position="21"/>
        <end position="39"/>
    </location>
</feature>
<organism evidence="8 9">
    <name type="scientific">Trichomalopsis sarcophagae</name>
    <dbReference type="NCBI Taxonomy" id="543379"/>
    <lineage>
        <taxon>Eukaryota</taxon>
        <taxon>Metazoa</taxon>
        <taxon>Ecdysozoa</taxon>
        <taxon>Arthropoda</taxon>
        <taxon>Hexapoda</taxon>
        <taxon>Insecta</taxon>
        <taxon>Pterygota</taxon>
        <taxon>Neoptera</taxon>
        <taxon>Endopterygota</taxon>
        <taxon>Hymenoptera</taxon>
        <taxon>Apocrita</taxon>
        <taxon>Proctotrupomorpha</taxon>
        <taxon>Chalcidoidea</taxon>
        <taxon>Pteromalidae</taxon>
        <taxon>Pteromalinae</taxon>
        <taxon>Trichomalopsis</taxon>
    </lineage>
</organism>
<sequence length="326" mass="37313">MERADSKIATGLDAFPFFAKYGHYVLATVVLVSIVNVILRRYSKSSSIVSKEPVATKELSPDEGELSYRAPVSERDRDNRYVIRDAEFNEYETAVGPEDEPYLPKDLQHVKFDYKRPSEEEIVERSLQFYKIADARRTLRFFSPDPVPREVIRNIVRAAGTSPSGAHTEPWTFVLVSNTSMKENIREIVEREEEINYLKRMGKKWTTDLQPLKTDWRKEYLTTAPYLILVFKQDYGFLPNGKRKIHYYKEMSVAIACGILITAIQYAGLVTLTSTPLNCGPALRVLLDRPVNEKLVLLLPVGYPAEDATVPALKRKDLDEVLVEFE</sequence>
<dbReference type="EMBL" id="NNAY01000590">
    <property type="protein sequence ID" value="OXU27517.1"/>
    <property type="molecule type" value="Genomic_DNA"/>
</dbReference>
<proteinExistence type="inferred from homology"/>
<keyword evidence="6" id="KW-0812">Transmembrane</keyword>
<feature type="domain" description="Nitroreductase" evidence="7">
    <location>
        <begin position="135"/>
        <end position="303"/>
    </location>
</feature>
<protein>
    <recommendedName>
        <fullName evidence="7">Nitroreductase domain-containing protein</fullName>
    </recommendedName>
</protein>
<dbReference type="Pfam" id="PF00881">
    <property type="entry name" value="Nitroreductase"/>
    <property type="match status" value="1"/>
</dbReference>
<keyword evidence="5" id="KW-0560">Oxidoreductase</keyword>
<dbReference type="InterPro" id="IPR050627">
    <property type="entry name" value="Nitroreductase/BluB"/>
</dbReference>
<dbReference type="InterPro" id="IPR000415">
    <property type="entry name" value="Nitroreductase-like"/>
</dbReference>